<feature type="region of interest" description="Disordered" evidence="8">
    <location>
        <begin position="716"/>
        <end position="788"/>
    </location>
</feature>
<evidence type="ECO:0000256" key="2">
    <source>
        <dbReference type="ARBA" id="ARBA00009085"/>
    </source>
</evidence>
<feature type="region of interest" description="Disordered" evidence="8">
    <location>
        <begin position="121"/>
        <end position="165"/>
    </location>
</feature>
<keyword evidence="13" id="KW-1185">Reference proteome</keyword>
<comment type="similarity">
    <text evidence="2">Belongs to the peptidase C19 family.</text>
</comment>
<dbReference type="EnsemblMetazoa" id="XM_031000235">
    <property type="protein sequence ID" value="XP_030856095"/>
    <property type="gene ID" value="LOC579661"/>
</dbReference>
<dbReference type="InterPro" id="IPR001763">
    <property type="entry name" value="Rhodanese-like_dom"/>
</dbReference>
<feature type="compositionally biased region" description="Polar residues" evidence="8">
    <location>
        <begin position="479"/>
        <end position="500"/>
    </location>
</feature>
<feature type="compositionally biased region" description="Low complexity" evidence="8">
    <location>
        <begin position="605"/>
        <end position="627"/>
    </location>
</feature>
<evidence type="ECO:0000256" key="7">
    <source>
        <dbReference type="ARBA" id="ARBA00022807"/>
    </source>
</evidence>
<dbReference type="FunFam" id="2.20.70.10:FF:000237">
    <property type="entry name" value="Uncharacterized protein"/>
    <property type="match status" value="1"/>
</dbReference>
<dbReference type="Pfam" id="PF00443">
    <property type="entry name" value="UCH"/>
    <property type="match status" value="1"/>
</dbReference>
<feature type="compositionally biased region" description="Basic and acidic residues" evidence="8">
    <location>
        <begin position="563"/>
        <end position="578"/>
    </location>
</feature>
<evidence type="ECO:0000256" key="6">
    <source>
        <dbReference type="ARBA" id="ARBA00022801"/>
    </source>
</evidence>
<keyword evidence="7" id="KW-0788">Thiol protease</keyword>
<dbReference type="FunFam" id="3.40.250.10:FF:000017">
    <property type="entry name" value="ubiquitin carboxyl-terminal hydrolase 8"/>
    <property type="match status" value="1"/>
</dbReference>
<dbReference type="FunFam" id="3.90.70.10:FF:000025">
    <property type="entry name" value="Putative ubiquitin carboxyl-terminal hydrolase 8"/>
    <property type="match status" value="1"/>
</dbReference>
<feature type="compositionally biased region" description="Basic and acidic residues" evidence="8">
    <location>
        <begin position="156"/>
        <end position="165"/>
    </location>
</feature>
<dbReference type="PROSITE" id="PS01159">
    <property type="entry name" value="WW_DOMAIN_1"/>
    <property type="match status" value="1"/>
</dbReference>
<dbReference type="SUPFAM" id="SSF51045">
    <property type="entry name" value="WW domain"/>
    <property type="match status" value="1"/>
</dbReference>
<dbReference type="Gene3D" id="3.40.250.10">
    <property type="entry name" value="Rhodanese-like domain"/>
    <property type="match status" value="1"/>
</dbReference>
<dbReference type="PROSITE" id="PS50020">
    <property type="entry name" value="WW_DOMAIN_2"/>
    <property type="match status" value="1"/>
</dbReference>
<feature type="domain" description="WW" evidence="9">
    <location>
        <begin position="693"/>
        <end position="727"/>
    </location>
</feature>
<dbReference type="InterPro" id="IPR050185">
    <property type="entry name" value="Ub_carboxyl-term_hydrolase"/>
</dbReference>
<organism evidence="12 13">
    <name type="scientific">Strongylocentrotus purpuratus</name>
    <name type="common">Purple sea urchin</name>
    <dbReference type="NCBI Taxonomy" id="7668"/>
    <lineage>
        <taxon>Eukaryota</taxon>
        <taxon>Metazoa</taxon>
        <taxon>Echinodermata</taxon>
        <taxon>Eleutherozoa</taxon>
        <taxon>Echinozoa</taxon>
        <taxon>Echinoidea</taxon>
        <taxon>Euechinoidea</taxon>
        <taxon>Echinacea</taxon>
        <taxon>Camarodonta</taxon>
        <taxon>Echinidea</taxon>
        <taxon>Strongylocentrotidae</taxon>
        <taxon>Strongylocentrotus</taxon>
    </lineage>
</organism>
<dbReference type="PROSITE" id="PS50235">
    <property type="entry name" value="USP_3"/>
    <property type="match status" value="1"/>
</dbReference>
<dbReference type="Gene3D" id="1.20.58.80">
    <property type="entry name" value="Phosphotransferase system, lactose/cellobiose-type IIA subunit"/>
    <property type="match status" value="1"/>
</dbReference>
<dbReference type="PANTHER" id="PTHR21646">
    <property type="entry name" value="UBIQUITIN CARBOXYL-TERMINAL HYDROLASE"/>
    <property type="match status" value="1"/>
</dbReference>
<evidence type="ECO:0000313" key="12">
    <source>
        <dbReference type="EnsemblMetazoa" id="XP_030856095"/>
    </source>
</evidence>
<dbReference type="AlphaFoldDB" id="A0A7M7PXQ7"/>
<evidence type="ECO:0000259" key="9">
    <source>
        <dbReference type="PROSITE" id="PS50020"/>
    </source>
</evidence>
<dbReference type="InterPro" id="IPR018200">
    <property type="entry name" value="USP_CS"/>
</dbReference>
<feature type="compositionally biased region" description="Basic and acidic residues" evidence="8">
    <location>
        <begin position="501"/>
        <end position="556"/>
    </location>
</feature>
<dbReference type="PROSITE" id="PS50206">
    <property type="entry name" value="RHODANESE_3"/>
    <property type="match status" value="1"/>
</dbReference>
<feature type="compositionally biased region" description="Basic and acidic residues" evidence="8">
    <location>
        <begin position="403"/>
        <end position="413"/>
    </location>
</feature>
<dbReference type="Gene3D" id="2.20.70.10">
    <property type="match status" value="1"/>
</dbReference>
<reference evidence="12" key="2">
    <citation type="submission" date="2021-01" db="UniProtKB">
        <authorList>
            <consortium name="EnsemblMetazoa"/>
        </authorList>
    </citation>
    <scope>IDENTIFICATION</scope>
</reference>
<dbReference type="InterPro" id="IPR036020">
    <property type="entry name" value="WW_dom_sf"/>
</dbReference>
<dbReference type="SUPFAM" id="SSF54001">
    <property type="entry name" value="Cysteine proteinases"/>
    <property type="match status" value="1"/>
</dbReference>
<keyword evidence="4" id="KW-0645">Protease</keyword>
<evidence type="ECO:0000256" key="5">
    <source>
        <dbReference type="ARBA" id="ARBA00022786"/>
    </source>
</evidence>
<protein>
    <recommendedName>
        <fullName evidence="3">ubiquitinyl hydrolase 1</fullName>
        <ecNumber evidence="3">3.4.19.12</ecNumber>
    </recommendedName>
</protein>
<dbReference type="Proteomes" id="UP000007110">
    <property type="component" value="Unassembled WGS sequence"/>
</dbReference>
<dbReference type="InterPro" id="IPR001394">
    <property type="entry name" value="Peptidase_C19_UCH"/>
</dbReference>
<accession>A0A7M7PXQ7</accession>
<comment type="catalytic activity">
    <reaction evidence="1">
        <text>Thiol-dependent hydrolysis of ester, thioester, amide, peptide and isopeptide bonds formed by the C-terminal Gly of ubiquitin (a 76-residue protein attached to proteins as an intracellular targeting signal).</text>
        <dbReference type="EC" id="3.4.19.12"/>
    </reaction>
</comment>
<dbReference type="InterPro" id="IPR015063">
    <property type="entry name" value="USP8_dimer"/>
</dbReference>
<feature type="domain" description="USP" evidence="11">
    <location>
        <begin position="850"/>
        <end position="1182"/>
    </location>
</feature>
<dbReference type="OMA" id="YKYDDHE"/>
<evidence type="ECO:0000256" key="4">
    <source>
        <dbReference type="ARBA" id="ARBA00022670"/>
    </source>
</evidence>
<dbReference type="OrthoDB" id="292964at2759"/>
<dbReference type="EC" id="3.4.19.12" evidence="3"/>
<dbReference type="PROSITE" id="PS00972">
    <property type="entry name" value="USP_1"/>
    <property type="match status" value="1"/>
</dbReference>
<dbReference type="GeneID" id="579661"/>
<evidence type="ECO:0000256" key="3">
    <source>
        <dbReference type="ARBA" id="ARBA00012759"/>
    </source>
</evidence>
<dbReference type="Pfam" id="PF00397">
    <property type="entry name" value="WW"/>
    <property type="match status" value="1"/>
</dbReference>
<keyword evidence="6" id="KW-0378">Hydrolase</keyword>
<evidence type="ECO:0000256" key="8">
    <source>
        <dbReference type="SAM" id="MobiDB-lite"/>
    </source>
</evidence>
<reference evidence="13" key="1">
    <citation type="submission" date="2015-02" db="EMBL/GenBank/DDBJ databases">
        <title>Genome sequencing for Strongylocentrotus purpuratus.</title>
        <authorList>
            <person name="Murali S."/>
            <person name="Liu Y."/>
            <person name="Vee V."/>
            <person name="English A."/>
            <person name="Wang M."/>
            <person name="Skinner E."/>
            <person name="Han Y."/>
            <person name="Muzny D.M."/>
            <person name="Worley K.C."/>
            <person name="Gibbs R.A."/>
        </authorList>
    </citation>
    <scope>NUCLEOTIDE SEQUENCE</scope>
</reference>
<dbReference type="PANTHER" id="PTHR21646:SF24">
    <property type="entry name" value="UBIQUITIN CARBOXYL-TERMINAL HYDROLASE"/>
    <property type="match status" value="1"/>
</dbReference>
<dbReference type="SUPFAM" id="SSF140856">
    <property type="entry name" value="USP8 N-terminal domain-like"/>
    <property type="match status" value="1"/>
</dbReference>
<feature type="region of interest" description="Disordered" evidence="8">
    <location>
        <begin position="803"/>
        <end position="822"/>
    </location>
</feature>
<dbReference type="CTD" id="9101"/>
<evidence type="ECO:0000313" key="13">
    <source>
        <dbReference type="Proteomes" id="UP000007110"/>
    </source>
</evidence>
<dbReference type="InterPro" id="IPR038765">
    <property type="entry name" value="Papain-like_cys_pep_sf"/>
</dbReference>
<keyword evidence="5" id="KW-0833">Ubl conjugation pathway</keyword>
<sequence>MPGALKKTLYIGSSLEELNRKVDHNVTKGQTSKIYARSANTVLSEAEKADKSLDEERAYVLFMKYLALWKAVKAAKDYKQNKDYVDALLGTVGCRKAIDKAEELSASLNLRYSELEEAKEASKKIEEEKERVKANGLKDGKTKDGEETAVENGVPEEEKKERKRELGKDGAVNAIVLYKELESNPNSVLIMDVRRSDHFKDSHMTIGQCISIPAEILTPGMTAATLEKGLGEEAKVMWKQRTDMEFIVLVDWDQCQRADSTLAIVEAAMCKWDWGTTYKNPPLVLKGGYEDWLFKYPMYTNNPQAKKPAEKVEETKDLLAFDYPVFDDDKPPPPALPPQQLNNVPTSQSPSEQNGNGNGGYQNRMFYISGKPGQTGQTGQRPVVNRSVKPGTTNPDPVTPNRDQTDSSRDKPKFAPAPVANLITNNLESKTIARTPDLANSGPASSTTKPTPVHPAVNRNLKPKIENSAANLNERDTSDTAAYNTNGSELLEDSNVSLKESSLEAGKKSDIHLEELKKKEEQARNDLNKMRYDKTKAENDKTKAENEKLKEEKLEMESNLLKLQKELTEAKARQEQRKRTPQKTSSPSHNAQSPSPMARKQDATDSGGSSSSDAAPRTASSTSASSKKVADDSSNEPAVDRNAAQPNQNSNAASAEVKSVTGASSREASTSSSASSSASAASPPPVTAAAVGPTLPQGWEKRWDEKSRRYFYLDHNTSKTQWHIPGEPAPKTMADQGPSRGANAAMASPKPKGDTPSSRPSGQVTRMPLKSDSVEPSAKSSGLKRSYSSPNIAQMVMNEGEATFNKPFPSVDRSTKPAERSPQAISQFKSTANRARQLNPIFGNQGRALTGLRNLGNTCFMNSVVQCLSNTTPLAKYFITDDYLQDINRANPLGRGGEVAEEFAVVVRANWSGQYRSIAPRDLRDTVTKYVPEFRKHVGHHHDSQEFLLFLLDGLHEDLNEVKKRQYIKEEDFSKYPDHEAAGLSWRNHEKLNRSIIVSLFQGQFKSTVRCLSCNNKSVKFEAFMYLSLPIASKSKCSLHECLQQFSKPEELTGDNATHCTHCKGNRKSEKTILIWKLPHILLIHLKRFYYEGMWRQKLQTNVDFPNDLTMDRYVIGPAQRNIYQLYGVSNHSGTLDGGHYTACCRNAVNKRWYKYDDHEVYDASKSSIKSSAAYILFYSSLPLTPP</sequence>
<dbReference type="InterPro" id="IPR028889">
    <property type="entry name" value="USP"/>
</dbReference>
<feature type="compositionally biased region" description="Polar residues" evidence="8">
    <location>
        <begin position="755"/>
        <end position="764"/>
    </location>
</feature>
<feature type="compositionally biased region" description="Low complexity" evidence="8">
    <location>
        <begin position="642"/>
        <end position="694"/>
    </location>
</feature>
<evidence type="ECO:0000259" key="10">
    <source>
        <dbReference type="PROSITE" id="PS50206"/>
    </source>
</evidence>
<evidence type="ECO:0000259" key="11">
    <source>
        <dbReference type="PROSITE" id="PS50235"/>
    </source>
</evidence>
<dbReference type="GO" id="GO:0006508">
    <property type="term" value="P:proteolysis"/>
    <property type="evidence" value="ECO:0007669"/>
    <property type="project" value="UniProtKB-KW"/>
</dbReference>
<dbReference type="PROSITE" id="PS00973">
    <property type="entry name" value="USP_2"/>
    <property type="match status" value="1"/>
</dbReference>
<dbReference type="CDD" id="cd00201">
    <property type="entry name" value="WW"/>
    <property type="match status" value="1"/>
</dbReference>
<feature type="compositionally biased region" description="Basic and acidic residues" evidence="8">
    <location>
        <begin position="121"/>
        <end position="146"/>
    </location>
</feature>
<dbReference type="GO" id="GO:0004843">
    <property type="term" value="F:cysteine-type deubiquitinase activity"/>
    <property type="evidence" value="ECO:0007669"/>
    <property type="project" value="UniProtKB-EC"/>
</dbReference>
<dbReference type="CDD" id="cd02674">
    <property type="entry name" value="Peptidase_C19R"/>
    <property type="match status" value="1"/>
</dbReference>
<name>A0A7M7PXQ7_STRPU</name>
<dbReference type="SMART" id="SM00456">
    <property type="entry name" value="WW"/>
    <property type="match status" value="1"/>
</dbReference>
<feature type="compositionally biased region" description="Polar residues" evidence="8">
    <location>
        <begin position="582"/>
        <end position="595"/>
    </location>
</feature>
<dbReference type="InParanoid" id="A0A7M7PXQ7"/>
<dbReference type="KEGG" id="spu:579661"/>
<dbReference type="GO" id="GO:0016579">
    <property type="term" value="P:protein deubiquitination"/>
    <property type="evidence" value="ECO:0007669"/>
    <property type="project" value="InterPro"/>
</dbReference>
<feature type="region of interest" description="Disordered" evidence="8">
    <location>
        <begin position="323"/>
        <end position="703"/>
    </location>
</feature>
<dbReference type="InterPro" id="IPR036873">
    <property type="entry name" value="Rhodanese-like_dom_sf"/>
</dbReference>
<dbReference type="Pfam" id="PF08969">
    <property type="entry name" value="USP8_dimer"/>
    <property type="match status" value="1"/>
</dbReference>
<dbReference type="Gene3D" id="3.90.70.10">
    <property type="entry name" value="Cysteine proteinases"/>
    <property type="match status" value="1"/>
</dbReference>
<dbReference type="InterPro" id="IPR001202">
    <property type="entry name" value="WW_dom"/>
</dbReference>
<evidence type="ECO:0000256" key="1">
    <source>
        <dbReference type="ARBA" id="ARBA00000707"/>
    </source>
</evidence>
<dbReference type="SUPFAM" id="SSF52821">
    <property type="entry name" value="Rhodanese/Cell cycle control phosphatase"/>
    <property type="match status" value="1"/>
</dbReference>
<dbReference type="RefSeq" id="XP_030856095.1">
    <property type="nucleotide sequence ID" value="XM_031000235.1"/>
</dbReference>
<feature type="domain" description="Rhodanese" evidence="10">
    <location>
        <begin position="184"/>
        <end position="301"/>
    </location>
</feature>
<proteinExistence type="inferred from homology"/>